<feature type="chain" id="PRO_5032550526" description="MurNAc-LAA domain-containing protein" evidence="1">
    <location>
        <begin position="25"/>
        <end position="148"/>
    </location>
</feature>
<dbReference type="InterPro" id="IPR002508">
    <property type="entry name" value="MurNAc-LAA_cat"/>
</dbReference>
<dbReference type="Proteomes" id="UP000446658">
    <property type="component" value="Unassembled WGS sequence"/>
</dbReference>
<feature type="domain" description="MurNAc-LAA" evidence="2">
    <location>
        <begin position="29"/>
        <end position="127"/>
    </location>
</feature>
<proteinExistence type="predicted"/>
<dbReference type="CDD" id="cd02696">
    <property type="entry name" value="MurNAc-LAA"/>
    <property type="match status" value="1"/>
</dbReference>
<dbReference type="GO" id="GO:0009253">
    <property type="term" value="P:peptidoglycan catabolic process"/>
    <property type="evidence" value="ECO:0007669"/>
    <property type="project" value="InterPro"/>
</dbReference>
<keyword evidence="4" id="KW-1185">Reference proteome</keyword>
<evidence type="ECO:0000313" key="4">
    <source>
        <dbReference type="Proteomes" id="UP000446658"/>
    </source>
</evidence>
<keyword evidence="1" id="KW-0732">Signal</keyword>
<accession>A0A844GF59</accession>
<organism evidence="3 4">
    <name type="scientific">Paludibacterium denitrificans</name>
    <dbReference type="NCBI Taxonomy" id="2675226"/>
    <lineage>
        <taxon>Bacteria</taxon>
        <taxon>Pseudomonadati</taxon>
        <taxon>Pseudomonadota</taxon>
        <taxon>Betaproteobacteria</taxon>
        <taxon>Neisseriales</taxon>
        <taxon>Chromobacteriaceae</taxon>
        <taxon>Paludibacterium</taxon>
    </lineage>
</organism>
<comment type="caution">
    <text evidence="3">The sequence shown here is derived from an EMBL/GenBank/DDBJ whole genome shotgun (WGS) entry which is preliminary data.</text>
</comment>
<feature type="signal peptide" evidence="1">
    <location>
        <begin position="1"/>
        <end position="24"/>
    </location>
</feature>
<evidence type="ECO:0000256" key="1">
    <source>
        <dbReference type="SAM" id="SignalP"/>
    </source>
</evidence>
<dbReference type="GO" id="GO:0008745">
    <property type="term" value="F:N-acetylmuramoyl-L-alanine amidase activity"/>
    <property type="evidence" value="ECO:0007669"/>
    <property type="project" value="InterPro"/>
</dbReference>
<evidence type="ECO:0000313" key="3">
    <source>
        <dbReference type="EMBL" id="MTD33858.1"/>
    </source>
</evidence>
<sequence length="148" mass="16310">MRSQGWTMKRRLLSMVVLPCSVWAGIPAVAVDVGHGLKAPGARSASGQTEFSFNQRQARQLSQVLAARGIGNVLIGEWGEMEKLTDRTDKAAAQRLFVSVHHDSVQLQYLAESSRFHGYSVFVSRRNPYPRGQPGLCPAHCHRIAAAR</sequence>
<dbReference type="Pfam" id="PF01520">
    <property type="entry name" value="Amidase_3"/>
    <property type="match status" value="1"/>
</dbReference>
<reference evidence="3 4" key="1">
    <citation type="submission" date="2019-11" db="EMBL/GenBank/DDBJ databases">
        <title>Draft genome sequence of Paludibacterium sp. dN18-1.</title>
        <authorList>
            <person name="Im W.-T."/>
        </authorList>
    </citation>
    <scope>NUCLEOTIDE SEQUENCE [LARGE SCALE GENOMIC DNA]</scope>
    <source>
        <strain evidence="4">dN 18-1</strain>
    </source>
</reference>
<protein>
    <recommendedName>
        <fullName evidence="2">MurNAc-LAA domain-containing protein</fullName>
    </recommendedName>
</protein>
<dbReference type="EMBL" id="WLYX01000001">
    <property type="protein sequence ID" value="MTD33858.1"/>
    <property type="molecule type" value="Genomic_DNA"/>
</dbReference>
<dbReference type="SUPFAM" id="SSF53187">
    <property type="entry name" value="Zn-dependent exopeptidases"/>
    <property type="match status" value="1"/>
</dbReference>
<name>A0A844GF59_9NEIS</name>
<dbReference type="Gene3D" id="3.40.630.40">
    <property type="entry name" value="Zn-dependent exopeptidases"/>
    <property type="match status" value="1"/>
</dbReference>
<evidence type="ECO:0000259" key="2">
    <source>
        <dbReference type="Pfam" id="PF01520"/>
    </source>
</evidence>
<dbReference type="AlphaFoldDB" id="A0A844GF59"/>
<gene>
    <name evidence="3" type="ORF">GKE73_15190</name>
</gene>